<evidence type="ECO:0000313" key="1">
    <source>
        <dbReference type="EMBL" id="GIX89171.1"/>
    </source>
</evidence>
<protein>
    <submittedName>
        <fullName evidence="1">Uncharacterized protein</fullName>
    </submittedName>
</protein>
<proteinExistence type="predicted"/>
<organism evidence="1 2">
    <name type="scientific">Caerostris extrusa</name>
    <name type="common">Bark spider</name>
    <name type="synonym">Caerostris bankana</name>
    <dbReference type="NCBI Taxonomy" id="172846"/>
    <lineage>
        <taxon>Eukaryota</taxon>
        <taxon>Metazoa</taxon>
        <taxon>Ecdysozoa</taxon>
        <taxon>Arthropoda</taxon>
        <taxon>Chelicerata</taxon>
        <taxon>Arachnida</taxon>
        <taxon>Araneae</taxon>
        <taxon>Araneomorphae</taxon>
        <taxon>Entelegynae</taxon>
        <taxon>Araneoidea</taxon>
        <taxon>Araneidae</taxon>
        <taxon>Caerostris</taxon>
    </lineage>
</organism>
<gene>
    <name evidence="1" type="ORF">CEXT_542511</name>
</gene>
<accession>A0AAV4P070</accession>
<reference evidence="1 2" key="1">
    <citation type="submission" date="2021-06" db="EMBL/GenBank/DDBJ databases">
        <title>Caerostris extrusa draft genome.</title>
        <authorList>
            <person name="Kono N."/>
            <person name="Arakawa K."/>
        </authorList>
    </citation>
    <scope>NUCLEOTIDE SEQUENCE [LARGE SCALE GENOMIC DNA]</scope>
</reference>
<name>A0AAV4P070_CAEEX</name>
<comment type="caution">
    <text evidence="1">The sequence shown here is derived from an EMBL/GenBank/DDBJ whole genome shotgun (WGS) entry which is preliminary data.</text>
</comment>
<dbReference type="EMBL" id="BPLR01003832">
    <property type="protein sequence ID" value="GIX89171.1"/>
    <property type="molecule type" value="Genomic_DNA"/>
</dbReference>
<dbReference type="Proteomes" id="UP001054945">
    <property type="component" value="Unassembled WGS sequence"/>
</dbReference>
<evidence type="ECO:0000313" key="2">
    <source>
        <dbReference type="Proteomes" id="UP001054945"/>
    </source>
</evidence>
<sequence length="113" mass="13167">MPLRLIHILPKPIGILSDDQNLRGVVQKKLSGLRRAGAPKGKTNCIAYCGRNSRQFPVGLFMREMHSIYFYRERQAENQVVFLKKHRKLKSIANCFQFIYYWGYRHASGCVHV</sequence>
<dbReference type="AlphaFoldDB" id="A0AAV4P070"/>
<keyword evidence="2" id="KW-1185">Reference proteome</keyword>